<dbReference type="EMBL" id="CAMAPF010000011">
    <property type="protein sequence ID" value="CAH9064250.1"/>
    <property type="molecule type" value="Genomic_DNA"/>
</dbReference>
<dbReference type="Proteomes" id="UP001152523">
    <property type="component" value="Unassembled WGS sequence"/>
</dbReference>
<dbReference type="EMBL" id="CAMAPF010000986">
    <property type="protein sequence ID" value="CAH9135147.1"/>
    <property type="molecule type" value="Genomic_DNA"/>
</dbReference>
<dbReference type="Pfam" id="PF04782">
    <property type="entry name" value="DUF632"/>
    <property type="match status" value="1"/>
</dbReference>
<comment type="caution">
    <text evidence="5">The sequence shown here is derived from an EMBL/GenBank/DDBJ whole genome shotgun (WGS) entry which is preliminary data.</text>
</comment>
<feature type="region of interest" description="Disordered" evidence="1">
    <location>
        <begin position="82"/>
        <end position="115"/>
    </location>
</feature>
<evidence type="ECO:0000313" key="6">
    <source>
        <dbReference type="Proteomes" id="UP001152523"/>
    </source>
</evidence>
<evidence type="ECO:0000313" key="4">
    <source>
        <dbReference type="EMBL" id="CAH9064250.1"/>
    </source>
</evidence>
<accession>A0AAV0FIL9</accession>
<feature type="domain" description="DUF630" evidence="3">
    <location>
        <begin position="1"/>
        <end position="59"/>
    </location>
</feature>
<feature type="compositionally biased region" description="Basic and acidic residues" evidence="1">
    <location>
        <begin position="843"/>
        <end position="856"/>
    </location>
</feature>
<dbReference type="AlphaFoldDB" id="A0AAV0FIL9"/>
<dbReference type="InterPro" id="IPR006867">
    <property type="entry name" value="DUF632"/>
</dbReference>
<dbReference type="InterPro" id="IPR006868">
    <property type="entry name" value="DUF630"/>
</dbReference>
<evidence type="ECO:0000259" key="2">
    <source>
        <dbReference type="Pfam" id="PF04782"/>
    </source>
</evidence>
<name>A0AAV0FIL9_9ASTE</name>
<feature type="region of interest" description="Disordered" evidence="1">
    <location>
        <begin position="145"/>
        <end position="171"/>
    </location>
</feature>
<dbReference type="PANTHER" id="PTHR21450">
    <property type="entry name" value="PROTEIN ALTERED PHOSPHATE STARVATION RESPONSE 1"/>
    <property type="match status" value="1"/>
</dbReference>
<organism evidence="5 6">
    <name type="scientific">Cuscuta epithymum</name>
    <dbReference type="NCBI Taxonomy" id="186058"/>
    <lineage>
        <taxon>Eukaryota</taxon>
        <taxon>Viridiplantae</taxon>
        <taxon>Streptophyta</taxon>
        <taxon>Embryophyta</taxon>
        <taxon>Tracheophyta</taxon>
        <taxon>Spermatophyta</taxon>
        <taxon>Magnoliopsida</taxon>
        <taxon>eudicotyledons</taxon>
        <taxon>Gunneridae</taxon>
        <taxon>Pentapetalae</taxon>
        <taxon>asterids</taxon>
        <taxon>lamiids</taxon>
        <taxon>Solanales</taxon>
        <taxon>Convolvulaceae</taxon>
        <taxon>Cuscuteae</taxon>
        <taxon>Cuscuta</taxon>
        <taxon>Cuscuta subgen. Cuscuta</taxon>
    </lineage>
</organism>
<evidence type="ECO:0000313" key="5">
    <source>
        <dbReference type="EMBL" id="CAH9135147.1"/>
    </source>
</evidence>
<evidence type="ECO:0000259" key="3">
    <source>
        <dbReference type="Pfam" id="PF04783"/>
    </source>
</evidence>
<reference evidence="5" key="1">
    <citation type="submission" date="2022-07" db="EMBL/GenBank/DDBJ databases">
        <authorList>
            <person name="Macas J."/>
            <person name="Novak P."/>
            <person name="Neumann P."/>
        </authorList>
    </citation>
    <scope>NUCLEOTIDE SEQUENCE</scope>
</reference>
<feature type="compositionally biased region" description="Pro residues" evidence="1">
    <location>
        <begin position="281"/>
        <end position="292"/>
    </location>
</feature>
<evidence type="ECO:0008006" key="7">
    <source>
        <dbReference type="Google" id="ProtNLM"/>
    </source>
</evidence>
<feature type="region of interest" description="Disordered" evidence="1">
    <location>
        <begin position="267"/>
        <end position="298"/>
    </location>
</feature>
<keyword evidence="6" id="KW-1185">Reference proteome</keyword>
<feature type="region of interest" description="Disordered" evidence="1">
    <location>
        <begin position="366"/>
        <end position="433"/>
    </location>
</feature>
<dbReference type="PANTHER" id="PTHR21450:SF2">
    <property type="entry name" value="FAMILY PROTEIN, PUTATIVE (DUF630 AND DUF632)-RELATED"/>
    <property type="match status" value="1"/>
</dbReference>
<sequence>MGCNGSKAVDTELVIRCRERKDLIKAAADYRYDLSAAHVSYFHSLKDVGDALRRFVDEELAAASSSCPSSLSSPSLILHSHERKLGADGGGDDTAIKRKGKKPRESSGGNLSPSHCDCDGCGKESHFCLSSDTSDDDEHLHLHKTSQSNGHLHINEDEGHLSPSSPFRHPDLPMGTQGPYGMMDQEAPPQMGFWDPFYSFNAPFNGQFRPSYGGNSNTYAFYMKRYTTGTKTVIHDAEAASSTGYSNEYWSSSYQNEPVSFGYPAAGPYDGESRRVQAMKPTPPEETPPPPSSNASVWDFLNPFDGIDQGYSSYVPHGSHVYGSISSSPDSDEVRKREGIPDLEDETETEIFRDQPKVKKMNNEFKKKRAGKGSSGSSAVPLQKGGAGVEQSQKSMARRKSTEYTEDYFATKPTKPSAGTPILEGSPSENGGCSICDVGSVDVSEGKASSDTIASKSPEDSNVKAKGVTFDVDHEFVSSKLSSLNNTPARGTRDLREVVAEIRDEFEIASSFGREVAAMLEVGKLPYHPTLIQGLISRILHSIVPSSSTLYTQSVRLDSKLAKSYFGDGAPGVSLKAFYLSSTLAQLYEWEKKLYKEVKVEEQLRLVYERQCRKLKVLDERGTESSKIDAVQASIRKSLTKLNVSLKAIDFISSRIHNLRDEELRPQVTELVAGLISMWRSMLHCHQKQFQAIRESKVRALKANTGCHADSALRATHELELQLLAWCSRFNHWICTQKSYVESLHGWLLRCLFYEPELTPDGPIPFSPGRLHAPPIFVVINDWNMAMETISETRVAMSMNSFASNLRKLWERQGEEQHQRLRAEYLSEDYKRRLKMLRMEKERMEHDGDAVSHKTGDSMAPSANGGSPLDGKKVDLDMVRKRLVEEKVKHKNTLKLVHEAASNSLQGGLLPIFKALENFTLEAVKAHEQIRLHYLNQ</sequence>
<feature type="region of interest" description="Disordered" evidence="1">
    <location>
        <begin position="322"/>
        <end position="351"/>
    </location>
</feature>
<protein>
    <recommendedName>
        <fullName evidence="7">Nitrate regulatory gene2 protein</fullName>
    </recommendedName>
</protein>
<dbReference type="Pfam" id="PF04783">
    <property type="entry name" value="DUF630"/>
    <property type="match status" value="1"/>
</dbReference>
<evidence type="ECO:0000256" key="1">
    <source>
        <dbReference type="SAM" id="MobiDB-lite"/>
    </source>
</evidence>
<proteinExistence type="predicted"/>
<feature type="domain" description="DUF632" evidence="2">
    <location>
        <begin position="495"/>
        <end position="807"/>
    </location>
</feature>
<feature type="region of interest" description="Disordered" evidence="1">
    <location>
        <begin position="843"/>
        <end position="872"/>
    </location>
</feature>
<gene>
    <name evidence="4" type="ORF">CEPIT_LOCUS2080</name>
    <name evidence="5" type="ORF">CEPIT_LOCUS34294</name>
</gene>